<feature type="compositionally biased region" description="Low complexity" evidence="1">
    <location>
        <begin position="43"/>
        <end position="58"/>
    </location>
</feature>
<keyword evidence="3" id="KW-1185">Reference proteome</keyword>
<sequence>MSSGQIRPPPSTCRDPLSTPLRELPVNKQNVLKDQLPSVLSHSNLSKGKSNSNKNSKNMMPKRVCSATKENVQSLSGPSRSASVLELNKFHSKKVKKHVNGLRRAMSNSSIGTSRNFAPRTSPKRGDPAHPRLSTDQPRWQ</sequence>
<feature type="compositionally biased region" description="Polar residues" evidence="1">
    <location>
        <begin position="27"/>
        <end position="42"/>
    </location>
</feature>
<proteinExistence type="predicted"/>
<gene>
    <name evidence="2" type="ORF">OS493_021022</name>
</gene>
<dbReference type="OrthoDB" id="6014432at2759"/>
<dbReference type="Proteomes" id="UP001163046">
    <property type="component" value="Unassembled WGS sequence"/>
</dbReference>
<feature type="region of interest" description="Disordered" evidence="1">
    <location>
        <begin position="1"/>
        <end position="80"/>
    </location>
</feature>
<feature type="compositionally biased region" description="Polar residues" evidence="1">
    <location>
        <begin position="106"/>
        <end position="116"/>
    </location>
</feature>
<feature type="region of interest" description="Disordered" evidence="1">
    <location>
        <begin position="95"/>
        <end position="141"/>
    </location>
</feature>
<dbReference type="AlphaFoldDB" id="A0A9X0D880"/>
<name>A0A9X0D880_9CNID</name>
<evidence type="ECO:0000256" key="1">
    <source>
        <dbReference type="SAM" id="MobiDB-lite"/>
    </source>
</evidence>
<comment type="caution">
    <text evidence="2">The sequence shown here is derived from an EMBL/GenBank/DDBJ whole genome shotgun (WGS) entry which is preliminary data.</text>
</comment>
<dbReference type="EMBL" id="MU825409">
    <property type="protein sequence ID" value="KAJ7391002.1"/>
    <property type="molecule type" value="Genomic_DNA"/>
</dbReference>
<accession>A0A9X0D880</accession>
<protein>
    <submittedName>
        <fullName evidence="2">Uncharacterized protein</fullName>
    </submittedName>
</protein>
<organism evidence="2 3">
    <name type="scientific">Desmophyllum pertusum</name>
    <dbReference type="NCBI Taxonomy" id="174260"/>
    <lineage>
        <taxon>Eukaryota</taxon>
        <taxon>Metazoa</taxon>
        <taxon>Cnidaria</taxon>
        <taxon>Anthozoa</taxon>
        <taxon>Hexacorallia</taxon>
        <taxon>Scleractinia</taxon>
        <taxon>Caryophylliina</taxon>
        <taxon>Caryophylliidae</taxon>
        <taxon>Desmophyllum</taxon>
    </lineage>
</organism>
<evidence type="ECO:0000313" key="2">
    <source>
        <dbReference type="EMBL" id="KAJ7391002.1"/>
    </source>
</evidence>
<reference evidence="2" key="1">
    <citation type="submission" date="2023-01" db="EMBL/GenBank/DDBJ databases">
        <title>Genome assembly of the deep-sea coral Lophelia pertusa.</title>
        <authorList>
            <person name="Herrera S."/>
            <person name="Cordes E."/>
        </authorList>
    </citation>
    <scope>NUCLEOTIDE SEQUENCE</scope>
    <source>
        <strain evidence="2">USNM1676648</strain>
        <tissue evidence="2">Polyp</tissue>
    </source>
</reference>
<feature type="compositionally biased region" description="Polar residues" evidence="1">
    <location>
        <begin position="68"/>
        <end position="80"/>
    </location>
</feature>
<evidence type="ECO:0000313" key="3">
    <source>
        <dbReference type="Proteomes" id="UP001163046"/>
    </source>
</evidence>